<organism evidence="4 5">
    <name type="scientific">Saccharomyces kudriavzevii (strain ATCC MYA-4449 / AS 2.2408 / CBS 8840 / NBRC 1802 / NCYC 2889)</name>
    <name type="common">Yeast</name>
    <dbReference type="NCBI Taxonomy" id="226230"/>
    <lineage>
        <taxon>Eukaryota</taxon>
        <taxon>Fungi</taxon>
        <taxon>Dikarya</taxon>
        <taxon>Ascomycota</taxon>
        <taxon>Saccharomycotina</taxon>
        <taxon>Saccharomycetes</taxon>
        <taxon>Saccharomycetales</taxon>
        <taxon>Saccharomycetaceae</taxon>
        <taxon>Saccharomyces</taxon>
    </lineage>
</organism>
<name>A0AA35JD98_SACK1</name>
<evidence type="ECO:0000313" key="4">
    <source>
        <dbReference type="EMBL" id="CAI4056151.1"/>
    </source>
</evidence>
<dbReference type="PANTHER" id="PTHR45982">
    <property type="entry name" value="REGULATOR OF CHROMOSOME CONDENSATION"/>
    <property type="match status" value="1"/>
</dbReference>
<feature type="domain" description="F-box" evidence="3">
    <location>
        <begin position="9"/>
        <end position="58"/>
    </location>
</feature>
<dbReference type="PANTHER" id="PTHR45982:SF6">
    <property type="entry name" value="SCF-ASSOCIATED FACTOR 1"/>
    <property type="match status" value="1"/>
</dbReference>
<proteinExistence type="predicted"/>
<feature type="compositionally biased region" description="Polar residues" evidence="2">
    <location>
        <begin position="278"/>
        <end position="288"/>
    </location>
</feature>
<evidence type="ECO:0000313" key="5">
    <source>
        <dbReference type="Proteomes" id="UP001162087"/>
    </source>
</evidence>
<dbReference type="Pfam" id="PF13540">
    <property type="entry name" value="RCC1_2"/>
    <property type="match status" value="1"/>
</dbReference>
<keyword evidence="5" id="KW-1185">Reference proteome</keyword>
<dbReference type="EMBL" id="OX365897">
    <property type="protein sequence ID" value="CAI4056151.1"/>
    <property type="molecule type" value="Genomic_DNA"/>
</dbReference>
<evidence type="ECO:0000259" key="3">
    <source>
        <dbReference type="PROSITE" id="PS50181"/>
    </source>
</evidence>
<accession>A0AA35JD98</accession>
<dbReference type="FunFam" id="2.130.10.30:FF:000075">
    <property type="entry name" value="SCF-associated factor 1"/>
    <property type="match status" value="1"/>
</dbReference>
<dbReference type="RefSeq" id="XP_056086262.1">
    <property type="nucleotide sequence ID" value="XM_056230859.1"/>
</dbReference>
<dbReference type="Gene3D" id="2.130.10.30">
    <property type="entry name" value="Regulator of chromosome condensation 1/beta-lactamase-inhibitor protein II"/>
    <property type="match status" value="3"/>
</dbReference>
<dbReference type="SUPFAM" id="SSF50985">
    <property type="entry name" value="RCC1/BLIP-II"/>
    <property type="match status" value="1"/>
</dbReference>
<dbReference type="GO" id="GO:0005085">
    <property type="term" value="F:guanyl-nucleotide exchange factor activity"/>
    <property type="evidence" value="ECO:0007669"/>
    <property type="project" value="TreeGrafter"/>
</dbReference>
<sequence length="641" mass="71379">MGEVEDKERESEVGLPPDIVQATLPFLTTDDIKNLSQTNKYYNTLLDFDHSKTLWHELFHKAFGTLRTNDEPFQCRNSTEFKTCTETILREAYPDLSWQDLYQLRAYNTKFYSWGYMKHGRLGYTVSSNNELTGASLNGPSPRFKYGVNTPTEVPWFNSRTRSRSGNFIPSEDPLSAIKKDGDEIIAQVCSGGFSFQILTESGNLYSTGSTFSGGFKGPGPTGSQHDYNPFREMIHNMERSYPRITSRSNGSTLNTTGTFAGRRMSGSHPSTVYEAGNTRSSSVQNVTTGGGQAAAPIISPGGMNAAVPRTTMPSTGPHDNIYSELEMLERNANKAVPGNNHIRRMFARNSFPLYSGTHDNLETFNDIQYVAISSGRSHFLAMDTHGNIYSWDSTESDQGVKIEFADLPSRATNPILKIASGWNFNCCYIYKIGLVSWREREAIKRGESFAYAKYEVIPCTDDISGDSRVIDFACLQDGCVFYINNDGDKLWKYHNGLNNFLDLDVVGKLCKINVCFASLVLFTDTHCYTLKIANGDVDKESLTELDIDEKVISVASGDYHTVALTESGHLYSWGVESQDCGCLGLGPSEKVVNELHIGNWEGQRNIRVIKPRKIELPEDYICVSVTAGGWQTGALIIKKH</sequence>
<dbReference type="InterPro" id="IPR051553">
    <property type="entry name" value="Ran_GTPase-activating"/>
</dbReference>
<protein>
    <recommendedName>
        <fullName evidence="3">F-box domain-containing protein</fullName>
    </recommendedName>
</protein>
<dbReference type="PROSITE" id="PS50012">
    <property type="entry name" value="RCC1_3"/>
    <property type="match status" value="1"/>
</dbReference>
<feature type="region of interest" description="Disordered" evidence="2">
    <location>
        <begin position="244"/>
        <end position="291"/>
    </location>
</feature>
<dbReference type="InterPro" id="IPR000408">
    <property type="entry name" value="Reg_chr_condens"/>
</dbReference>
<dbReference type="PROSITE" id="PS50181">
    <property type="entry name" value="FBOX"/>
    <property type="match status" value="1"/>
</dbReference>
<dbReference type="SUPFAM" id="SSF81383">
    <property type="entry name" value="F-box domain"/>
    <property type="match status" value="1"/>
</dbReference>
<evidence type="ECO:0000256" key="1">
    <source>
        <dbReference type="PROSITE-ProRule" id="PRU00235"/>
    </source>
</evidence>
<gene>
    <name evidence="4" type="primary">SKDI02G3870</name>
    <name evidence="4" type="ORF">SKDI_02G3870</name>
</gene>
<dbReference type="InterPro" id="IPR001810">
    <property type="entry name" value="F-box_dom"/>
</dbReference>
<feature type="repeat" description="RCC1" evidence="1">
    <location>
        <begin position="569"/>
        <end position="639"/>
    </location>
</feature>
<reference evidence="4" key="1">
    <citation type="submission" date="2022-10" db="EMBL/GenBank/DDBJ databases">
        <authorList>
            <person name="Byrne P K."/>
        </authorList>
    </citation>
    <scope>NUCLEOTIDE SEQUENCE</scope>
    <source>
        <strain evidence="4">IFO1802</strain>
    </source>
</reference>
<dbReference type="InterPro" id="IPR009091">
    <property type="entry name" value="RCC1/BLIP-II"/>
</dbReference>
<dbReference type="InterPro" id="IPR036047">
    <property type="entry name" value="F-box-like_dom_sf"/>
</dbReference>
<dbReference type="AlphaFoldDB" id="A0AA35JD98"/>
<dbReference type="GeneID" id="80922562"/>
<dbReference type="GO" id="GO:0005737">
    <property type="term" value="C:cytoplasm"/>
    <property type="evidence" value="ECO:0007669"/>
    <property type="project" value="TreeGrafter"/>
</dbReference>
<dbReference type="PROSITE" id="PS00626">
    <property type="entry name" value="RCC1_2"/>
    <property type="match status" value="1"/>
</dbReference>
<dbReference type="Proteomes" id="UP001162087">
    <property type="component" value="Chromosome 2"/>
</dbReference>
<evidence type="ECO:0000256" key="2">
    <source>
        <dbReference type="SAM" id="MobiDB-lite"/>
    </source>
</evidence>
<feature type="compositionally biased region" description="Polar residues" evidence="2">
    <location>
        <begin position="244"/>
        <end position="259"/>
    </location>
</feature>